<keyword evidence="9" id="KW-1185">Reference proteome</keyword>
<dbReference type="GO" id="GO:0005768">
    <property type="term" value="C:endosome"/>
    <property type="evidence" value="ECO:0007669"/>
    <property type="project" value="TreeGrafter"/>
</dbReference>
<evidence type="ECO:0000256" key="1">
    <source>
        <dbReference type="ARBA" id="ARBA00022448"/>
    </source>
</evidence>
<evidence type="ECO:0000256" key="4">
    <source>
        <dbReference type="SAM" id="MobiDB-lite"/>
    </source>
</evidence>
<dbReference type="PANTHER" id="PTHR14042:SF24">
    <property type="entry name" value="PROTEIN DOPEY-1 HOMOLOG"/>
    <property type="match status" value="1"/>
</dbReference>
<dbReference type="Proteomes" id="UP001201812">
    <property type="component" value="Unassembled WGS sequence"/>
</dbReference>
<dbReference type="Pfam" id="PF24601">
    <property type="entry name" value="TPR_DOP1"/>
    <property type="match status" value="1"/>
</dbReference>
<keyword evidence="2" id="KW-0653">Protein transport</keyword>
<evidence type="ECO:0000259" key="7">
    <source>
        <dbReference type="Pfam" id="PF24601"/>
    </source>
</evidence>
<keyword evidence="1" id="KW-0813">Transport</keyword>
<comment type="caution">
    <text evidence="8">The sequence shown here is derived from an EMBL/GenBank/DDBJ whole genome shotgun (WGS) entry which is preliminary data.</text>
</comment>
<proteinExistence type="inferred from homology"/>
<evidence type="ECO:0000256" key="3">
    <source>
        <dbReference type="ARBA" id="ARBA00046326"/>
    </source>
</evidence>
<dbReference type="GO" id="GO:0015031">
    <property type="term" value="P:protein transport"/>
    <property type="evidence" value="ECO:0007669"/>
    <property type="project" value="UniProtKB-KW"/>
</dbReference>
<protein>
    <submittedName>
        <fullName evidence="8">Protein pad-1</fullName>
    </submittedName>
</protein>
<evidence type="ECO:0000313" key="8">
    <source>
        <dbReference type="EMBL" id="KAI1728390.1"/>
    </source>
</evidence>
<dbReference type="InterPro" id="IPR040314">
    <property type="entry name" value="DOP1"/>
</dbReference>
<dbReference type="EMBL" id="JAKKPZ010000001">
    <property type="protein sequence ID" value="KAI1728390.1"/>
    <property type="molecule type" value="Genomic_DNA"/>
</dbReference>
<name>A0AAD4RDB9_9BILA</name>
<dbReference type="Pfam" id="PF04118">
    <property type="entry name" value="Dopey_N"/>
    <property type="match status" value="1"/>
</dbReference>
<evidence type="ECO:0000259" key="5">
    <source>
        <dbReference type="Pfam" id="PF04118"/>
    </source>
</evidence>
<reference evidence="8" key="1">
    <citation type="submission" date="2022-01" db="EMBL/GenBank/DDBJ databases">
        <title>Genome Sequence Resource for Two Populations of Ditylenchus destructor, the Migratory Endoparasitic Phytonematode.</title>
        <authorList>
            <person name="Zhang H."/>
            <person name="Lin R."/>
            <person name="Xie B."/>
        </authorList>
    </citation>
    <scope>NUCLEOTIDE SEQUENCE</scope>
    <source>
        <strain evidence="8">BazhouSP</strain>
    </source>
</reference>
<feature type="region of interest" description="Disordered" evidence="4">
    <location>
        <begin position="1097"/>
        <end position="1134"/>
    </location>
</feature>
<feature type="domain" description="DOP1-like TPR" evidence="7">
    <location>
        <begin position="1214"/>
        <end position="1566"/>
    </location>
</feature>
<evidence type="ECO:0000313" key="9">
    <source>
        <dbReference type="Proteomes" id="UP001201812"/>
    </source>
</evidence>
<dbReference type="Pfam" id="PF24598">
    <property type="entry name" value="DOP1_C"/>
    <property type="match status" value="1"/>
</dbReference>
<feature type="domain" description="DOP1 N-terminal" evidence="5">
    <location>
        <begin position="24"/>
        <end position="313"/>
    </location>
</feature>
<comment type="similarity">
    <text evidence="3">Belongs to the DOP1 family.</text>
</comment>
<feature type="domain" description="DOP1-like C-terminal" evidence="6">
    <location>
        <begin position="2053"/>
        <end position="2400"/>
    </location>
</feature>
<accession>A0AAD4RDB9</accession>
<evidence type="ECO:0000259" key="6">
    <source>
        <dbReference type="Pfam" id="PF24598"/>
    </source>
</evidence>
<feature type="compositionally biased region" description="Polar residues" evidence="4">
    <location>
        <begin position="2041"/>
        <end position="2055"/>
    </location>
</feature>
<dbReference type="InterPro" id="IPR056457">
    <property type="entry name" value="DOP1_C"/>
</dbReference>
<organism evidence="8 9">
    <name type="scientific">Ditylenchus destructor</name>
    <dbReference type="NCBI Taxonomy" id="166010"/>
    <lineage>
        <taxon>Eukaryota</taxon>
        <taxon>Metazoa</taxon>
        <taxon>Ecdysozoa</taxon>
        <taxon>Nematoda</taxon>
        <taxon>Chromadorea</taxon>
        <taxon>Rhabditida</taxon>
        <taxon>Tylenchina</taxon>
        <taxon>Tylenchomorpha</taxon>
        <taxon>Sphaerularioidea</taxon>
        <taxon>Anguinidae</taxon>
        <taxon>Anguininae</taxon>
        <taxon>Ditylenchus</taxon>
    </lineage>
</organism>
<dbReference type="GO" id="GO:0006895">
    <property type="term" value="P:Golgi to endosome transport"/>
    <property type="evidence" value="ECO:0007669"/>
    <property type="project" value="InterPro"/>
</dbReference>
<feature type="compositionally biased region" description="Polar residues" evidence="4">
    <location>
        <begin position="1107"/>
        <end position="1134"/>
    </location>
</feature>
<dbReference type="InterPro" id="IPR007249">
    <property type="entry name" value="DOP1_N"/>
</dbReference>
<gene>
    <name evidence="8" type="ORF">DdX_00568</name>
</gene>
<dbReference type="PANTHER" id="PTHR14042">
    <property type="entry name" value="DOPEY-RELATED"/>
    <property type="match status" value="1"/>
</dbReference>
<feature type="region of interest" description="Disordered" evidence="4">
    <location>
        <begin position="2041"/>
        <end position="2060"/>
    </location>
</feature>
<evidence type="ECO:0000256" key="2">
    <source>
        <dbReference type="ARBA" id="ARBA00022927"/>
    </source>
</evidence>
<dbReference type="GO" id="GO:0005802">
    <property type="term" value="C:trans-Golgi network"/>
    <property type="evidence" value="ECO:0007669"/>
    <property type="project" value="TreeGrafter"/>
</dbReference>
<sequence>MSTAYPSEASTSSGNSPSNVYNSSKFRSYVSAVDKALKSFENTTEWADLIAALGKLGKVFSSNAKLFNEIPNSVTVAKRLSQCLHPALPSGVHLKALETYRQVFLILGRTENLPKYLYLFAIGLFPLMDHCGIKVKSELLAIFEQFLLPLGTNLRPALPGFIAAVLLGLEEGTEFYGRTFKLLEQVMDKVGEEEFYACFWQAVLGSSPVRLPALLFLNAKLEKRKEPISEYIYIISGGTHANHMIDALCAVAEDPGSTLVQRHLLDFLCSSFPLDSNIIPRADLVRILCRCLFVVLRRDMSLNRRLYQWLLNRSNDVTFSSLPVSGSEDLTDMDFFKTYTLPLIKFSIRDYLEDSQIQFAEVRVCRLLHYFLDRPELGHMILNETLELFLEFVCMQDTKLIQEFHDQCEELDPSFSQLWEISAEEGPFQTRRTEEARKTYNSLLNTLDAGYLWQYFGKLFLRLIDDAGTLGNMESLDSESVENLGYEEFCAVKGRLALFPLMVSFCLKTVQLDSHGDIRGKYLPSLLQTIMTGVLKKGCDTFSRDIVIALLVVSRKLLHQINQSVSIFESVTTDRPEVSSPTKREALRLQYRKECVEEQRLVESCLSTCCCLMTSICQWYVKNRDRDKIGILCAISVLLRDFADFPLYCFQPLESGSCSPINDSLKDFRDSPSYSEWLNALIDVVDAESWLATVDIMDFDMRARILDLILYLYVRSASVLDQHAALFGRTHTSAIYYTDNNNRSNQKTTTTVLLKPFFTAKDLARLERDSIFKKAAFVLWSRLVSDSEFFSLQTSALLLLRLHSRRITDVSSEVEDIIVSDLTSSDKVVSASAAKKFRDLWVFYRILLTEEAPDGAPMKPMNRVIMVLLGFIADDLIGTERIELRTIAYAWFLDCSRHNDLHRIIRMLLVMLVNPATARVSIQFVQVASRITHEQLPIMPSEANAVSLTTECGKQTFHHVCRDIDVQVNNSLLNPVSPWNNFSYIDCSSNVSWVVELIKQLLMPSTNFVENPMHLRANPASPNLKQAGKCHKRTMSDIPQFDEEDAESVGSLSLDSFDHDVLEILQSIVDTVVEEENIANGILPSDRGPKNIPMRMSNYLPKKPSAGNLTTTSNEDESSIVQQQSSDSTRNLSTYDGDEISIVNSAPSVLGNTPREINDIAGNNIRRIKCGHRRQDSLQESIFSTTTQELRLFDPAELPNITCPGDAKQPLLDETHSHMLFYAESPRIVDLGRAEKIFRTICALLKSGYSLGRHIVNCLIFTNITHLKSNVSASCQLVDLLARHYRHMQGGGFWSPEGENDELNGNSATIIPGADKNRNPTLFEMFSTILLYYFRSYYLNSPTNYVSPEDLIMAWKCKIAALDCFTELLRILNDVVKEANSRDFVSFIQQIYRFTRTQRAAIALMLTAVPSPPTQKGWRMPLTVDIAEFNNGPQNDPQFKDLIFAYHRSLLSLVSQMVVLEYNMHVGLRSLTNHSFGFAFERLMENRQLYNSPQNRSTIRDPRYMVVELKMFISVILNALKRCPERHELWLQFLIGTIPYSDRALPTFVVHVVEQICRNIYACLSSGDISIQSTTLESPRVSNGGDLVRHSYYYFADFRIPKATTATSPSSAYALFMNTPVKYPANYMVILMECLMSMLHFCLIDPSIMNMSHGKSSGHYYSYGVQPNLNHNLHNASSATANTHSSSNVSSMVGSAMSVFPGINNLFGKVFTSTDTSGNQSNVVSGAEQKASESWFVTQKELIKILPSALAILCDVWSFASKQVPAKPTIIGSAEVMRKLVLDILNPIAKKHPSVLINAFGIVWISRRKPEVIKPDPNQEPSFNYSIQQTCVVKLVLSLRILPLNSVIMSTSDALKEAATKQSAFFGEVALLELLHECTRQVSIDELYDSWSALNILFNESPLSVLPARASFLHFMILLDFARRCGTQRIVDDKHISRQIIDVCQKVTDAVNGIVGWQLESTTWLKRTLVVKQDATSIQKLSDISPTLDHRNVNNSVTASEAGSIRGSTISLAAPTNRLSSIDAMSQFNGSIAQLSLNSDMKKSSGNLRSSVKDTTSNKRDPADSINALLLLRNLADLIDSICRSEDKEKLLPTLHAVWANTLPYLKAKKFFLASSQLLASISSYNYMRPVWKKSAMDLLLDQSFFKMDIHALREWLVVIDNLMTNDKISFKELLARLNTGTTTTLSNLITSKEQEYELRAQSLKRLAFVILSSELDQYSAHLNEIQERLTESLRLAQAPIIHVQVFVCYRLLLIRMRPANFVSLWPSMVTELVQVLTQIEQLLSGSNTNNIDDLKCSRDDHWMQLYLAACKLLETLCTLPSGYVAQFQMCRWAFISALPLNTLPDVFVPFAVKINNLLNSKYSELSTVDRELRSASLFSVKTLTSFQELHPFFYSLATQHDSKTALNNSLNNGSINSQNEFSERNFIVQDEAQ</sequence>
<dbReference type="InterPro" id="IPR056459">
    <property type="entry name" value="TPR_DOP1"/>
</dbReference>
<feature type="region of interest" description="Disordered" evidence="4">
    <location>
        <begin position="1"/>
        <end position="20"/>
    </location>
</feature>
<dbReference type="GO" id="GO:0005829">
    <property type="term" value="C:cytosol"/>
    <property type="evidence" value="ECO:0007669"/>
    <property type="project" value="GOC"/>
</dbReference>